<proteinExistence type="predicted"/>
<gene>
    <name evidence="1" type="ORF">OCOJLMKI_3393</name>
</gene>
<dbReference type="EMBL" id="BPQP01000056">
    <property type="protein sequence ID" value="GJD96174.1"/>
    <property type="molecule type" value="Genomic_DNA"/>
</dbReference>
<evidence type="ECO:0000313" key="2">
    <source>
        <dbReference type="Proteomes" id="UP001055125"/>
    </source>
</evidence>
<keyword evidence="2" id="KW-1185">Reference proteome</keyword>
<reference evidence="1" key="1">
    <citation type="journal article" date="2021" name="Front. Microbiol.">
        <title>Comprehensive Comparative Genomics and Phenotyping of Methylobacterium Species.</title>
        <authorList>
            <person name="Alessa O."/>
            <person name="Ogura Y."/>
            <person name="Fujitani Y."/>
            <person name="Takami H."/>
            <person name="Hayashi T."/>
            <person name="Sahin N."/>
            <person name="Tani A."/>
        </authorList>
    </citation>
    <scope>NUCLEOTIDE SEQUENCE</scope>
    <source>
        <strain evidence="1">DSM 19015</strain>
    </source>
</reference>
<protein>
    <submittedName>
        <fullName evidence="1">Uncharacterized protein</fullName>
    </submittedName>
</protein>
<organism evidence="1 2">
    <name type="scientific">Methylobacterium iners</name>
    <dbReference type="NCBI Taxonomy" id="418707"/>
    <lineage>
        <taxon>Bacteria</taxon>
        <taxon>Pseudomonadati</taxon>
        <taxon>Pseudomonadota</taxon>
        <taxon>Alphaproteobacteria</taxon>
        <taxon>Hyphomicrobiales</taxon>
        <taxon>Methylobacteriaceae</taxon>
        <taxon>Methylobacterium</taxon>
    </lineage>
</organism>
<sequence>MSTSFAPGALAARGIAGVALVLLCPFLVLAAPRGDTVAVVGGPARTMPEMARIVAGAGGDILRAGAADNVIIARSGEPGYVLRLYAEGAWLVLDPIVATLCGADLPPRHRPPTQAARATPPS</sequence>
<dbReference type="RefSeq" id="WP_238245285.1">
    <property type="nucleotide sequence ID" value="NZ_BPQP01000056.1"/>
</dbReference>
<evidence type="ECO:0000313" key="1">
    <source>
        <dbReference type="EMBL" id="GJD96174.1"/>
    </source>
</evidence>
<reference evidence="1" key="2">
    <citation type="submission" date="2021-08" db="EMBL/GenBank/DDBJ databases">
        <authorList>
            <person name="Tani A."/>
            <person name="Ola A."/>
            <person name="Ogura Y."/>
            <person name="Katsura K."/>
            <person name="Hayashi T."/>
        </authorList>
    </citation>
    <scope>NUCLEOTIDE SEQUENCE</scope>
    <source>
        <strain evidence="1">DSM 19015</strain>
    </source>
</reference>
<comment type="caution">
    <text evidence="1">The sequence shown here is derived from an EMBL/GenBank/DDBJ whole genome shotgun (WGS) entry which is preliminary data.</text>
</comment>
<accession>A0ABQ4RZB8</accession>
<dbReference type="Proteomes" id="UP001055125">
    <property type="component" value="Unassembled WGS sequence"/>
</dbReference>
<name>A0ABQ4RZB8_9HYPH</name>